<dbReference type="PANTHER" id="PTHR33091:SF101">
    <property type="entry name" value="INHIBITOR OF TRYPSIN AND HAGEMAN FACTOR-LIKE PROTEIN"/>
    <property type="match status" value="1"/>
</dbReference>
<gene>
    <name evidence="4" type="ORF">Fmac_008628</name>
</gene>
<comment type="caution">
    <text evidence="4">The sequence shown here is derived from an EMBL/GenBank/DDBJ whole genome shotgun (WGS) entry which is preliminary data.</text>
</comment>
<evidence type="ECO:0000256" key="1">
    <source>
        <dbReference type="ARBA" id="ARBA00008210"/>
    </source>
</evidence>
<name>A0ABD1MY09_9FABA</name>
<organism evidence="4 5">
    <name type="scientific">Flemingia macrophylla</name>
    <dbReference type="NCBI Taxonomy" id="520843"/>
    <lineage>
        <taxon>Eukaryota</taxon>
        <taxon>Viridiplantae</taxon>
        <taxon>Streptophyta</taxon>
        <taxon>Embryophyta</taxon>
        <taxon>Tracheophyta</taxon>
        <taxon>Spermatophyta</taxon>
        <taxon>Magnoliopsida</taxon>
        <taxon>eudicotyledons</taxon>
        <taxon>Gunneridae</taxon>
        <taxon>Pentapetalae</taxon>
        <taxon>rosids</taxon>
        <taxon>fabids</taxon>
        <taxon>Fabales</taxon>
        <taxon>Fabaceae</taxon>
        <taxon>Papilionoideae</taxon>
        <taxon>50 kb inversion clade</taxon>
        <taxon>NPAAA clade</taxon>
        <taxon>indigoferoid/millettioid clade</taxon>
        <taxon>Phaseoleae</taxon>
        <taxon>Flemingia</taxon>
    </lineage>
</organism>
<dbReference type="PRINTS" id="PR00292">
    <property type="entry name" value="POTATOINHBTR"/>
</dbReference>
<dbReference type="Gene3D" id="3.30.10.10">
    <property type="entry name" value="Trypsin Inhibitor V, subunit A"/>
    <property type="match status" value="1"/>
</dbReference>
<comment type="similarity">
    <text evidence="1">Belongs to the protease inhibitor I13 (potato type I serine protease inhibitor) family.</text>
</comment>
<evidence type="ECO:0000256" key="3">
    <source>
        <dbReference type="ARBA" id="ARBA00022900"/>
    </source>
</evidence>
<protein>
    <submittedName>
        <fullName evidence="4">Uncharacterized protein</fullName>
    </submittedName>
</protein>
<dbReference type="EMBL" id="JBGMDY010000003">
    <property type="protein sequence ID" value="KAL2340688.1"/>
    <property type="molecule type" value="Genomic_DNA"/>
</dbReference>
<keyword evidence="3" id="KW-0722">Serine protease inhibitor</keyword>
<dbReference type="AlphaFoldDB" id="A0ABD1MY09"/>
<keyword evidence="2" id="KW-0646">Protease inhibitor</keyword>
<dbReference type="GO" id="GO:0004867">
    <property type="term" value="F:serine-type endopeptidase inhibitor activity"/>
    <property type="evidence" value="ECO:0007669"/>
    <property type="project" value="UniProtKB-KW"/>
</dbReference>
<dbReference type="SUPFAM" id="SSF54654">
    <property type="entry name" value="CI-2 family of serine protease inhibitors"/>
    <property type="match status" value="1"/>
</dbReference>
<dbReference type="Pfam" id="PF00280">
    <property type="entry name" value="potato_inhibit"/>
    <property type="match status" value="1"/>
</dbReference>
<keyword evidence="5" id="KW-1185">Reference proteome</keyword>
<evidence type="ECO:0000256" key="2">
    <source>
        <dbReference type="ARBA" id="ARBA00022690"/>
    </source>
</evidence>
<proteinExistence type="inferred from homology"/>
<evidence type="ECO:0000313" key="5">
    <source>
        <dbReference type="Proteomes" id="UP001603857"/>
    </source>
</evidence>
<dbReference type="PANTHER" id="PTHR33091">
    <property type="entry name" value="PROTEIN, PUTATIVE, EXPRESSED-RELATED"/>
    <property type="match status" value="1"/>
</dbReference>
<accession>A0ABD1MY09</accession>
<dbReference type="Proteomes" id="UP001603857">
    <property type="component" value="Unassembled WGS sequence"/>
</dbReference>
<sequence length="68" mass="7570">MSCKGKSSWEELIGINGQAATQIIMKENPRVKAFTVPEGSVVTTDFRCDRVRVFIDSKENVTRVPKIG</sequence>
<evidence type="ECO:0000313" key="4">
    <source>
        <dbReference type="EMBL" id="KAL2340688.1"/>
    </source>
</evidence>
<dbReference type="InterPro" id="IPR000864">
    <property type="entry name" value="Prot_inh_pot1"/>
</dbReference>
<dbReference type="InterPro" id="IPR036354">
    <property type="entry name" value="Prot_inh_pot1_sf"/>
</dbReference>
<reference evidence="4 5" key="1">
    <citation type="submission" date="2024-08" db="EMBL/GenBank/DDBJ databases">
        <title>Insights into the chromosomal genome structure of Flemingia macrophylla.</title>
        <authorList>
            <person name="Ding Y."/>
            <person name="Zhao Y."/>
            <person name="Bi W."/>
            <person name="Wu M."/>
            <person name="Zhao G."/>
            <person name="Gong Y."/>
            <person name="Li W."/>
            <person name="Zhang P."/>
        </authorList>
    </citation>
    <scope>NUCLEOTIDE SEQUENCE [LARGE SCALE GENOMIC DNA]</scope>
    <source>
        <strain evidence="4">DYQJB</strain>
        <tissue evidence="4">Leaf</tissue>
    </source>
</reference>